<dbReference type="GO" id="GO:0005794">
    <property type="term" value="C:Golgi apparatus"/>
    <property type="evidence" value="ECO:0007669"/>
    <property type="project" value="TreeGrafter"/>
</dbReference>
<feature type="domain" description="Nucleotide-diphospho-sugar transferase" evidence="1">
    <location>
        <begin position="70"/>
        <end position="190"/>
    </location>
</feature>
<sequence>MWVQPYIHREAFVQSRLRRWPHTPDPEHYAHLVRQARVVQRDNLVVLAAADYDFREIVLNWARHLERAGVRQHLVLSMDSELHVELQRRGIASVDHSSHLDAWNVTCLQRHIQRVRMERHVATAALIAAGLDVLLTDATVVVLRDPLPVLRAPPLADLDIIAQREAGPAAAVRKVGVGVNSGFMLVRSRRREPIARLYADVVRRGLVEFYNRWNNVADALGWSFVVADAAVELRPTRRPTSEQPRPRTSPIANETTLATLREGLRFGFLPHDRFPRLGSWAHHRSHGALLYHLVADGTLGAWYETPDGVVPFRGHRQRLDRYDATDFDAHRKMMRQLGLWLVGNSER</sequence>
<dbReference type="EMBL" id="JWZX01002451">
    <property type="protein sequence ID" value="KOO29184.1"/>
    <property type="molecule type" value="Genomic_DNA"/>
</dbReference>
<dbReference type="Pfam" id="PF03407">
    <property type="entry name" value="Nucleotid_trans"/>
    <property type="match status" value="1"/>
</dbReference>
<name>A0A0M0JRF6_9EUKA</name>
<organism evidence="2 3">
    <name type="scientific">Chrysochromulina tobinii</name>
    <dbReference type="NCBI Taxonomy" id="1460289"/>
    <lineage>
        <taxon>Eukaryota</taxon>
        <taxon>Haptista</taxon>
        <taxon>Haptophyta</taxon>
        <taxon>Prymnesiophyceae</taxon>
        <taxon>Prymnesiales</taxon>
        <taxon>Chrysochromulinaceae</taxon>
        <taxon>Chrysochromulina</taxon>
    </lineage>
</organism>
<comment type="caution">
    <text evidence="2">The sequence shown here is derived from an EMBL/GenBank/DDBJ whole genome shotgun (WGS) entry which is preliminary data.</text>
</comment>
<reference evidence="3" key="1">
    <citation type="journal article" date="2015" name="PLoS Genet.">
        <title>Genome Sequence and Transcriptome Analyses of Chrysochromulina tobin: Metabolic Tools for Enhanced Algal Fitness in the Prominent Order Prymnesiales (Haptophyceae).</title>
        <authorList>
            <person name="Hovde B.T."/>
            <person name="Deodato C.R."/>
            <person name="Hunsperger H.M."/>
            <person name="Ryken S.A."/>
            <person name="Yost W."/>
            <person name="Jha R.K."/>
            <person name="Patterson J."/>
            <person name="Monnat R.J. Jr."/>
            <person name="Barlow S.B."/>
            <person name="Starkenburg S.R."/>
            <person name="Cattolico R.A."/>
        </authorList>
    </citation>
    <scope>NUCLEOTIDE SEQUENCE</scope>
    <source>
        <strain evidence="3">CCMP291</strain>
    </source>
</reference>
<gene>
    <name evidence="2" type="ORF">Ctob_010260</name>
</gene>
<protein>
    <recommendedName>
        <fullName evidence="1">Nucleotide-diphospho-sugar transferase domain-containing protein</fullName>
    </recommendedName>
</protein>
<dbReference type="PANTHER" id="PTHR46936">
    <property type="entry name" value="ARABINOSYLTRANSFERASE XEG113"/>
    <property type="match status" value="1"/>
</dbReference>
<dbReference type="PANTHER" id="PTHR46936:SF1">
    <property type="entry name" value="ARABINOSYLTRANSFERASE XEG113"/>
    <property type="match status" value="1"/>
</dbReference>
<dbReference type="GO" id="GO:0052636">
    <property type="term" value="F:arabinosyltransferase activity"/>
    <property type="evidence" value="ECO:0007669"/>
    <property type="project" value="TreeGrafter"/>
</dbReference>
<dbReference type="AlphaFoldDB" id="A0A0M0JRF6"/>
<proteinExistence type="predicted"/>
<dbReference type="Proteomes" id="UP000037460">
    <property type="component" value="Unassembled WGS sequence"/>
</dbReference>
<dbReference type="InterPro" id="IPR005069">
    <property type="entry name" value="Nucl-diP-sugar_transferase"/>
</dbReference>
<evidence type="ECO:0000313" key="3">
    <source>
        <dbReference type="Proteomes" id="UP000037460"/>
    </source>
</evidence>
<keyword evidence="3" id="KW-1185">Reference proteome</keyword>
<evidence type="ECO:0000259" key="1">
    <source>
        <dbReference type="Pfam" id="PF03407"/>
    </source>
</evidence>
<dbReference type="InterPro" id="IPR053250">
    <property type="entry name" value="Glycosyltransferase_77"/>
</dbReference>
<accession>A0A0M0JRF6</accession>
<evidence type="ECO:0000313" key="2">
    <source>
        <dbReference type="EMBL" id="KOO29184.1"/>
    </source>
</evidence>